<dbReference type="EMBL" id="JAUJEA010000019">
    <property type="protein sequence ID" value="MDN5205478.1"/>
    <property type="molecule type" value="Genomic_DNA"/>
</dbReference>
<dbReference type="Gene3D" id="1.25.40.10">
    <property type="entry name" value="Tetratricopeptide repeat domain"/>
    <property type="match status" value="1"/>
</dbReference>
<dbReference type="SMART" id="SM00028">
    <property type="entry name" value="TPR"/>
    <property type="match status" value="2"/>
</dbReference>
<dbReference type="Pfam" id="PF13181">
    <property type="entry name" value="TPR_8"/>
    <property type="match status" value="1"/>
</dbReference>
<keyword evidence="1" id="KW-0802">TPR repeat</keyword>
<feature type="repeat" description="TPR" evidence="1">
    <location>
        <begin position="321"/>
        <end position="354"/>
    </location>
</feature>
<gene>
    <name evidence="2" type="ORF">QQ008_29110</name>
</gene>
<dbReference type="Pfam" id="PF11138">
    <property type="entry name" value="DUF2911"/>
    <property type="match status" value="1"/>
</dbReference>
<dbReference type="RefSeq" id="WP_346755500.1">
    <property type="nucleotide sequence ID" value="NZ_JAUJEA010000019.1"/>
</dbReference>
<protein>
    <submittedName>
        <fullName evidence="2">DUF2911 domain-containing protein</fullName>
    </submittedName>
</protein>
<proteinExistence type="predicted"/>
<evidence type="ECO:0000313" key="2">
    <source>
        <dbReference type="EMBL" id="MDN5205478.1"/>
    </source>
</evidence>
<dbReference type="PROSITE" id="PS50005">
    <property type="entry name" value="TPR"/>
    <property type="match status" value="1"/>
</dbReference>
<dbReference type="InterPro" id="IPR011990">
    <property type="entry name" value="TPR-like_helical_dom_sf"/>
</dbReference>
<evidence type="ECO:0000256" key="1">
    <source>
        <dbReference type="PROSITE-ProRule" id="PRU00339"/>
    </source>
</evidence>
<sequence length="374" mass="41178">MITCKKQLLHLLLPVALICFTINLNGQGLKSPRAVSPAATLKQTIGLTEITVEYSRPRVTLNGNDRSGKIWGQQVAYGFNKVGFGSGNPIPWRAGANENTIITFSNDVKIEGKDLAAGQYGLHMEIKEDGGATVIFSKNSSSWGSFFYDEKEDALRVSVTTEKVPHTEVLTYDFVDMGKDYGVLALSWEEKRIPFKVSVDIHDMVLQSFRDQLRSTAGFGPQGFTAAARYCMNENINHEEAIGWIDQALNQQKGFNGLMVKSGLLAQQGKTSEAMAMSDEAAQIANMGQLNFLGYQMLGQKQNQKAIEYFQLNVKRNPTNANVHDSLGEAYKINGDDKLAIKSLKKSLSLNPPANVKANSIKLLKELGIEYQGT</sequence>
<dbReference type="InterPro" id="IPR021314">
    <property type="entry name" value="DUF2911"/>
</dbReference>
<comment type="caution">
    <text evidence="2">The sequence shown here is derived from an EMBL/GenBank/DDBJ whole genome shotgun (WGS) entry which is preliminary data.</text>
</comment>
<dbReference type="Proteomes" id="UP001172082">
    <property type="component" value="Unassembled WGS sequence"/>
</dbReference>
<dbReference type="InterPro" id="IPR019734">
    <property type="entry name" value="TPR_rpt"/>
</dbReference>
<keyword evidence="3" id="KW-1185">Reference proteome</keyword>
<name>A0ABT8KZD3_9BACT</name>
<dbReference type="SUPFAM" id="SSF81901">
    <property type="entry name" value="HCP-like"/>
    <property type="match status" value="1"/>
</dbReference>
<organism evidence="2 3">
    <name type="scientific">Splendidivirga corallicola</name>
    <dbReference type="NCBI Taxonomy" id="3051826"/>
    <lineage>
        <taxon>Bacteria</taxon>
        <taxon>Pseudomonadati</taxon>
        <taxon>Bacteroidota</taxon>
        <taxon>Cytophagia</taxon>
        <taxon>Cytophagales</taxon>
        <taxon>Splendidivirgaceae</taxon>
        <taxon>Splendidivirga</taxon>
    </lineage>
</organism>
<reference evidence="2" key="1">
    <citation type="submission" date="2023-06" db="EMBL/GenBank/DDBJ databases">
        <title>Genomic of Parafulvivirga corallium.</title>
        <authorList>
            <person name="Wang G."/>
        </authorList>
    </citation>
    <scope>NUCLEOTIDE SEQUENCE</scope>
    <source>
        <strain evidence="2">BMA10</strain>
    </source>
</reference>
<accession>A0ABT8KZD3</accession>
<evidence type="ECO:0000313" key="3">
    <source>
        <dbReference type="Proteomes" id="UP001172082"/>
    </source>
</evidence>